<sequence>MKNLLILLIKIYWLVIPPEKRRKCIFRTSCSKHVYETITNEGFISGLNALIYRFKNCRSGAYIIENSSGETQIILPNQQILNEMEISERFTKNKYNYGKICDH</sequence>
<evidence type="ECO:0000313" key="2">
    <source>
        <dbReference type="Proteomes" id="UP000271193"/>
    </source>
</evidence>
<gene>
    <name evidence="1" type="primary">yidD</name>
    <name evidence="1" type="ORF">EG339_05070</name>
</gene>
<organism evidence="1 2">
    <name type="scientific">Chryseobacterium bernardetii</name>
    <dbReference type="NCBI Taxonomy" id="1241978"/>
    <lineage>
        <taxon>Bacteria</taxon>
        <taxon>Pseudomonadati</taxon>
        <taxon>Bacteroidota</taxon>
        <taxon>Flavobacteriia</taxon>
        <taxon>Flavobacteriales</taxon>
        <taxon>Weeksellaceae</taxon>
        <taxon>Chryseobacterium group</taxon>
        <taxon>Chryseobacterium</taxon>
    </lineage>
</organism>
<dbReference type="Pfam" id="PF01809">
    <property type="entry name" value="YidD"/>
    <property type="match status" value="1"/>
</dbReference>
<evidence type="ECO:0000313" key="1">
    <source>
        <dbReference type="EMBL" id="AZB24032.1"/>
    </source>
</evidence>
<reference evidence="2" key="1">
    <citation type="submission" date="2018-11" db="EMBL/GenBank/DDBJ databases">
        <title>Proposal to divide the Flavobacteriaceae and reorganize its genera based on Amino Acid Identity values calculated from whole genome sequences.</title>
        <authorList>
            <person name="Nicholson A.C."/>
            <person name="Gulvik C.A."/>
            <person name="Whitney A.M."/>
            <person name="Humrighouse B.W."/>
            <person name="Bell M."/>
            <person name="Holmes B."/>
            <person name="Steigerwalt A.G."/>
            <person name="Villarma A."/>
            <person name="Sheth M."/>
            <person name="Batra D."/>
            <person name="Pryor J."/>
            <person name="Bernardet J.-F."/>
            <person name="Hugo C."/>
            <person name="Kampfer P."/>
            <person name="Newman J."/>
            <person name="McQuiston J.R."/>
        </authorList>
    </citation>
    <scope>NUCLEOTIDE SEQUENCE [LARGE SCALE GENOMIC DNA]</scope>
    <source>
        <strain evidence="2">G0229</strain>
    </source>
</reference>
<name>A0A3G6U6S0_9FLAO</name>
<accession>A0A3G6U6S0</accession>
<keyword evidence="2" id="KW-1185">Reference proteome</keyword>
<dbReference type="Proteomes" id="UP000271193">
    <property type="component" value="Chromosome"/>
</dbReference>
<dbReference type="EMBL" id="CP033932">
    <property type="protein sequence ID" value="AZB24032.1"/>
    <property type="molecule type" value="Genomic_DNA"/>
</dbReference>
<dbReference type="OrthoDB" id="710170at2"/>
<dbReference type="KEGG" id="cben:EG339_05070"/>
<dbReference type="RefSeq" id="WP_123869142.1">
    <property type="nucleotide sequence ID" value="NZ_CP033931.1"/>
</dbReference>
<dbReference type="SMART" id="SM01234">
    <property type="entry name" value="Haemolytic"/>
    <property type="match status" value="1"/>
</dbReference>
<proteinExistence type="predicted"/>
<dbReference type="GeneID" id="99064178"/>
<dbReference type="InterPro" id="IPR002696">
    <property type="entry name" value="Membr_insert_effic_factor_YidD"/>
</dbReference>
<dbReference type="AlphaFoldDB" id="A0A3G6U6S0"/>
<dbReference type="NCBIfam" id="TIGR00278">
    <property type="entry name" value="membrane protein insertion efficiency factor YidD"/>
    <property type="match status" value="1"/>
</dbReference>
<protein>
    <submittedName>
        <fullName evidence="1">Membrane protein insertion efficiency factor YidD</fullName>
    </submittedName>
</protein>